<dbReference type="EMBL" id="JARKIE010000088">
    <property type="protein sequence ID" value="KAJ7687389.1"/>
    <property type="molecule type" value="Genomic_DNA"/>
</dbReference>
<keyword evidence="2" id="KW-1185">Reference proteome</keyword>
<proteinExistence type="predicted"/>
<evidence type="ECO:0000313" key="1">
    <source>
        <dbReference type="EMBL" id="KAJ7687389.1"/>
    </source>
</evidence>
<evidence type="ECO:0000313" key="2">
    <source>
        <dbReference type="Proteomes" id="UP001221757"/>
    </source>
</evidence>
<protein>
    <submittedName>
        <fullName evidence="1">Uncharacterized protein</fullName>
    </submittedName>
</protein>
<reference evidence="1" key="1">
    <citation type="submission" date="2023-03" db="EMBL/GenBank/DDBJ databases">
        <title>Massive genome expansion in bonnet fungi (Mycena s.s.) driven by repeated elements and novel gene families across ecological guilds.</title>
        <authorList>
            <consortium name="Lawrence Berkeley National Laboratory"/>
            <person name="Harder C.B."/>
            <person name="Miyauchi S."/>
            <person name="Viragh M."/>
            <person name="Kuo A."/>
            <person name="Thoen E."/>
            <person name="Andreopoulos B."/>
            <person name="Lu D."/>
            <person name="Skrede I."/>
            <person name="Drula E."/>
            <person name="Henrissat B."/>
            <person name="Morin E."/>
            <person name="Kohler A."/>
            <person name="Barry K."/>
            <person name="LaButti K."/>
            <person name="Morin E."/>
            <person name="Salamov A."/>
            <person name="Lipzen A."/>
            <person name="Mereny Z."/>
            <person name="Hegedus B."/>
            <person name="Baldrian P."/>
            <person name="Stursova M."/>
            <person name="Weitz H."/>
            <person name="Taylor A."/>
            <person name="Grigoriev I.V."/>
            <person name="Nagy L.G."/>
            <person name="Martin F."/>
            <person name="Kauserud H."/>
        </authorList>
    </citation>
    <scope>NUCLEOTIDE SEQUENCE</scope>
    <source>
        <strain evidence="1">CBHHK067</strain>
    </source>
</reference>
<dbReference type="AlphaFoldDB" id="A0AAD7DBE5"/>
<feature type="non-terminal residue" evidence="1">
    <location>
        <position position="1"/>
    </location>
</feature>
<comment type="caution">
    <text evidence="1">The sequence shown here is derived from an EMBL/GenBank/DDBJ whole genome shotgun (WGS) entry which is preliminary data.</text>
</comment>
<dbReference type="Proteomes" id="UP001221757">
    <property type="component" value="Unassembled WGS sequence"/>
</dbReference>
<accession>A0AAD7DBE5</accession>
<name>A0AAD7DBE5_MYCRO</name>
<sequence>DLVRDNIIVNMTGSRFAADIMNFGWTNPLRQELFAAKGLYANWERLADISAAITVIDSVKKSIAMSLDASYSGTGHKTPDTSSLVWRIAGKARELGLNTFDARGENNHVVKASVAFYPWEAVLKSASLATFNKNHRNLLKGLEVEEERDDMSAVDLSLASPENGDCD</sequence>
<gene>
    <name evidence="1" type="ORF">B0H17DRAFT_939480</name>
</gene>
<organism evidence="1 2">
    <name type="scientific">Mycena rosella</name>
    <name type="common">Pink bonnet</name>
    <name type="synonym">Agaricus rosellus</name>
    <dbReference type="NCBI Taxonomy" id="1033263"/>
    <lineage>
        <taxon>Eukaryota</taxon>
        <taxon>Fungi</taxon>
        <taxon>Dikarya</taxon>
        <taxon>Basidiomycota</taxon>
        <taxon>Agaricomycotina</taxon>
        <taxon>Agaricomycetes</taxon>
        <taxon>Agaricomycetidae</taxon>
        <taxon>Agaricales</taxon>
        <taxon>Marasmiineae</taxon>
        <taxon>Mycenaceae</taxon>
        <taxon>Mycena</taxon>
    </lineage>
</organism>